<dbReference type="EMBL" id="JALNMH010000002">
    <property type="protein sequence ID" value="MCK7592667.1"/>
    <property type="molecule type" value="Genomic_DNA"/>
</dbReference>
<evidence type="ECO:0000256" key="3">
    <source>
        <dbReference type="ARBA" id="ARBA00023239"/>
    </source>
</evidence>
<comment type="caution">
    <text evidence="4">The sequence shown here is derived from an EMBL/GenBank/DDBJ whole genome shotgun (WGS) entry which is preliminary data.</text>
</comment>
<proteinExistence type="predicted"/>
<dbReference type="Pfam" id="PF00282">
    <property type="entry name" value="Pyridoxal_deC"/>
    <property type="match status" value="1"/>
</dbReference>
<evidence type="ECO:0000256" key="2">
    <source>
        <dbReference type="ARBA" id="ARBA00022898"/>
    </source>
</evidence>
<keyword evidence="5" id="KW-1185">Reference proteome</keyword>
<name>A0ABT0GE93_9GAMM</name>
<dbReference type="PANTHER" id="PTHR42735:SF4">
    <property type="entry name" value="PYRIDOXAL PHOSPHATE-DEPENDENT DECARBOXYLASE FAMILY PROTEIN"/>
    <property type="match status" value="1"/>
</dbReference>
<dbReference type="SUPFAM" id="SSF53383">
    <property type="entry name" value="PLP-dependent transferases"/>
    <property type="match status" value="1"/>
</dbReference>
<dbReference type="RefSeq" id="WP_248204952.1">
    <property type="nucleotide sequence ID" value="NZ_JALNMH010000002.1"/>
</dbReference>
<dbReference type="InterPro" id="IPR015424">
    <property type="entry name" value="PyrdxlP-dep_Trfase"/>
</dbReference>
<evidence type="ECO:0000256" key="1">
    <source>
        <dbReference type="ARBA" id="ARBA00001933"/>
    </source>
</evidence>
<dbReference type="PANTHER" id="PTHR42735">
    <property type="match status" value="1"/>
</dbReference>
<protein>
    <submittedName>
        <fullName evidence="4">Pyridoxal-dependent decarboxylase</fullName>
    </submittedName>
</protein>
<dbReference type="InterPro" id="IPR021115">
    <property type="entry name" value="Pyridoxal-P_BS"/>
</dbReference>
<dbReference type="PROSITE" id="PS00392">
    <property type="entry name" value="DDC_GAD_HDC_YDC"/>
    <property type="match status" value="1"/>
</dbReference>
<dbReference type="Gene3D" id="3.40.640.10">
    <property type="entry name" value="Type I PLP-dependent aspartate aminotransferase-like (Major domain)"/>
    <property type="match status" value="1"/>
</dbReference>
<keyword evidence="2" id="KW-0663">Pyridoxal phosphate</keyword>
<dbReference type="InterPro" id="IPR015421">
    <property type="entry name" value="PyrdxlP-dep_Trfase_major"/>
</dbReference>
<accession>A0ABT0GE93</accession>
<reference evidence="4" key="1">
    <citation type="submission" date="2022-04" db="EMBL/GenBank/DDBJ databases">
        <title>Lysobacter sp. CAU 1642 isolated from sea sand.</title>
        <authorList>
            <person name="Kim W."/>
        </authorList>
    </citation>
    <scope>NUCLEOTIDE SEQUENCE</scope>
    <source>
        <strain evidence="4">CAU 1642</strain>
    </source>
</reference>
<dbReference type="InterPro" id="IPR050477">
    <property type="entry name" value="GrpII_AminoAcid_Decarb"/>
</dbReference>
<evidence type="ECO:0000313" key="4">
    <source>
        <dbReference type="EMBL" id="MCK7592667.1"/>
    </source>
</evidence>
<dbReference type="Proteomes" id="UP001431449">
    <property type="component" value="Unassembled WGS sequence"/>
</dbReference>
<organism evidence="4 5">
    <name type="scientific">Pseudomarimonas salicorniae</name>
    <dbReference type="NCBI Taxonomy" id="2933270"/>
    <lineage>
        <taxon>Bacteria</taxon>
        <taxon>Pseudomonadati</taxon>
        <taxon>Pseudomonadota</taxon>
        <taxon>Gammaproteobacteria</taxon>
        <taxon>Lysobacterales</taxon>
        <taxon>Lysobacteraceae</taxon>
        <taxon>Pseudomarimonas</taxon>
    </lineage>
</organism>
<evidence type="ECO:0000313" key="5">
    <source>
        <dbReference type="Proteomes" id="UP001431449"/>
    </source>
</evidence>
<gene>
    <name evidence="4" type="ORF">M0G41_03175</name>
</gene>
<sequence length="641" mass="70208">MSDPALHPCFLGPYAENDALLEQLVTEFLRDHVYWRRNIHPEDPPAIPTRARHRADFQAFEARLRRELHLLSAALKRSVPFHSQRYLGHMVSDLLIPGLVAQILTLPYNPNNVSEEAAPVTLDMEREAGMQLAAMLGYGVDARRLPCAFGHLTSGGTTANFQALRLALALKCYPLALRAARLDGIDLAGDDLDAFLMPVDRSIEVICAAQRLLSAMSPRERQQAGRRIEEARVEQMGLAAFLDAHPALSTPLVLAPATAHYSWSKGMKLLGLGRRQLVQLPEAGMRICAEAADELIDRLERERRPVLLAVGILGSTEFGTIDPIDRLCDARDRSAGRGFGFGVHVDAAWGGYLMSLLRDEQGGLRGIDAVGREFARFPRPEVYRAMSAVSRSDSVTIDPHKLGYLPYGAGAFLCRDRRPVELLAEAADYVFDEAGSGEPGSGYSAIGRYEIEGSNPGAMAAAVCVTHRVMPLDAAHFGRIQAATIRGAEAFRDLLADWVPRMAPRFRVVVPFEPDCNLLCIALNPVGNEDLAACNGFMRRLQARLAVDPAMPRPEQSFYGSSTTLRGDALGGEAMRALLQALGIAAPADGEELAALRLKVLRHTLMNPFLLDEVNGINYLARYLAYLEVLLPELLETHAGR</sequence>
<comment type="cofactor">
    <cofactor evidence="1">
        <name>pyridoxal 5'-phosphate</name>
        <dbReference type="ChEBI" id="CHEBI:597326"/>
    </cofactor>
</comment>
<keyword evidence="3" id="KW-0456">Lyase</keyword>
<dbReference type="InterPro" id="IPR002129">
    <property type="entry name" value="PyrdxlP-dep_de-COase"/>
</dbReference>